<evidence type="ECO:0000313" key="2">
    <source>
        <dbReference type="EMBL" id="GHO50341.1"/>
    </source>
</evidence>
<dbReference type="InterPro" id="IPR036291">
    <property type="entry name" value="NAD(P)-bd_dom_sf"/>
</dbReference>
<dbReference type="RefSeq" id="WP_220199378.1">
    <property type="nucleotide sequence ID" value="NZ_BNJF01000008.1"/>
</dbReference>
<dbReference type="InterPro" id="IPR013154">
    <property type="entry name" value="ADH-like_N"/>
</dbReference>
<dbReference type="SUPFAM" id="SSF51735">
    <property type="entry name" value="NAD(P)-binding Rossmann-fold domains"/>
    <property type="match status" value="1"/>
</dbReference>
<dbReference type="PANTHER" id="PTHR43482">
    <property type="entry name" value="PROTEIN AST1-RELATED"/>
    <property type="match status" value="1"/>
</dbReference>
<evidence type="ECO:0000259" key="1">
    <source>
        <dbReference type="SMART" id="SM00829"/>
    </source>
</evidence>
<protein>
    <submittedName>
        <fullName evidence="2">NADPH:quinone reductase</fullName>
    </submittedName>
</protein>
<dbReference type="Pfam" id="PF08240">
    <property type="entry name" value="ADH_N"/>
    <property type="match status" value="1"/>
</dbReference>
<reference evidence="2" key="1">
    <citation type="submission" date="2020-10" db="EMBL/GenBank/DDBJ databases">
        <title>Taxonomic study of unclassified bacteria belonging to the class Ktedonobacteria.</title>
        <authorList>
            <person name="Yabe S."/>
            <person name="Wang C.M."/>
            <person name="Zheng Y."/>
            <person name="Sakai Y."/>
            <person name="Cavaletti L."/>
            <person name="Monciardini P."/>
            <person name="Donadio S."/>
        </authorList>
    </citation>
    <scope>NUCLEOTIDE SEQUENCE</scope>
    <source>
        <strain evidence="2">SOSP1-1</strain>
    </source>
</reference>
<proteinExistence type="predicted"/>
<dbReference type="AlphaFoldDB" id="A0A8J3IAC3"/>
<keyword evidence="3" id="KW-1185">Reference proteome</keyword>
<dbReference type="PANTHER" id="PTHR43482:SF1">
    <property type="entry name" value="PROTEIN AST1-RELATED"/>
    <property type="match status" value="1"/>
</dbReference>
<dbReference type="InterPro" id="IPR020843">
    <property type="entry name" value="ER"/>
</dbReference>
<evidence type="ECO:0000313" key="3">
    <source>
        <dbReference type="Proteomes" id="UP000612362"/>
    </source>
</evidence>
<dbReference type="Gene3D" id="3.90.180.10">
    <property type="entry name" value="Medium-chain alcohol dehydrogenases, catalytic domain"/>
    <property type="match status" value="1"/>
</dbReference>
<dbReference type="SUPFAM" id="SSF50129">
    <property type="entry name" value="GroES-like"/>
    <property type="match status" value="1"/>
</dbReference>
<name>A0A8J3IAC3_9CHLR</name>
<dbReference type="EMBL" id="BNJF01000008">
    <property type="protein sequence ID" value="GHO50341.1"/>
    <property type="molecule type" value="Genomic_DNA"/>
</dbReference>
<dbReference type="Pfam" id="PF13602">
    <property type="entry name" value="ADH_zinc_N_2"/>
    <property type="match status" value="1"/>
</dbReference>
<dbReference type="SMART" id="SM00829">
    <property type="entry name" value="PKS_ER"/>
    <property type="match status" value="1"/>
</dbReference>
<organism evidence="2 3">
    <name type="scientific">Ktedonospora formicarum</name>
    <dbReference type="NCBI Taxonomy" id="2778364"/>
    <lineage>
        <taxon>Bacteria</taxon>
        <taxon>Bacillati</taxon>
        <taxon>Chloroflexota</taxon>
        <taxon>Ktedonobacteria</taxon>
        <taxon>Ktedonobacterales</taxon>
        <taxon>Ktedonobacteraceae</taxon>
        <taxon>Ktedonospora</taxon>
    </lineage>
</organism>
<dbReference type="InterPro" id="IPR052585">
    <property type="entry name" value="Lipid_raft_assoc_Zn_ADH"/>
</dbReference>
<sequence>MNIAMTPTMKAIRFPTYGGPEVLQYEDVPRPIAGPGEVLVRIHAAGINPGDKNIRAGIANKQFGLTIPFPFIPGNDLSGEIAAVGPEVTAFQVGDLVYGLTMNGATYAEYATAQASQLAHKPPFMDHIQAAGVPLAALTAWQALFDHGHLEARQVVLINGASGGVGHFAVQFAKRKGARVIGVASGRNEAFLRELGVDQFIDYTATPVEKAAQNVDLVFDAVGGKHGNRLLQVLKRGGALVPIFWGEYSVEQAAAASVTIQDIAWVQPNAAQLDEIGRLIGLEHVHIHIETVLPLAEARKAHELIEGGQIRGKVVLRVAE</sequence>
<comment type="caution">
    <text evidence="2">The sequence shown here is derived from an EMBL/GenBank/DDBJ whole genome shotgun (WGS) entry which is preliminary data.</text>
</comment>
<dbReference type="Proteomes" id="UP000612362">
    <property type="component" value="Unassembled WGS sequence"/>
</dbReference>
<dbReference type="CDD" id="cd05289">
    <property type="entry name" value="MDR_like_2"/>
    <property type="match status" value="1"/>
</dbReference>
<dbReference type="InterPro" id="IPR011032">
    <property type="entry name" value="GroES-like_sf"/>
</dbReference>
<dbReference type="Gene3D" id="3.40.50.720">
    <property type="entry name" value="NAD(P)-binding Rossmann-like Domain"/>
    <property type="match status" value="1"/>
</dbReference>
<accession>A0A8J3IAC3</accession>
<dbReference type="GO" id="GO:0016491">
    <property type="term" value="F:oxidoreductase activity"/>
    <property type="evidence" value="ECO:0007669"/>
    <property type="project" value="InterPro"/>
</dbReference>
<feature type="domain" description="Enoyl reductase (ER)" evidence="1">
    <location>
        <begin position="18"/>
        <end position="316"/>
    </location>
</feature>
<gene>
    <name evidence="2" type="ORF">KSX_85040</name>
</gene>